<sequence>MTTGTETISGLTAFAPLPAPYRFEISFREARLKIVLQDVQTDQQWSTGFLNEGAYMTSTNRIADVTTADCLDFKDTLEFLMDATGSEATDSSDTTCTSDVDSAAATLDSHRIRRELVKLENNALQLKLTVKFRVLSSAWGATYVFRLEPHSQN</sequence>
<dbReference type="InParanoid" id="G4ZLM9"/>
<evidence type="ECO:0000313" key="2">
    <source>
        <dbReference type="Proteomes" id="UP000002640"/>
    </source>
</evidence>
<accession>G4ZLM9</accession>
<dbReference type="RefSeq" id="XP_009528353.1">
    <property type="nucleotide sequence ID" value="XM_009530058.1"/>
</dbReference>
<dbReference type="EMBL" id="JH159155">
    <property type="protein sequence ID" value="EGZ14604.1"/>
    <property type="molecule type" value="Genomic_DNA"/>
</dbReference>
<proteinExistence type="predicted"/>
<organism evidence="1 2">
    <name type="scientific">Phytophthora sojae (strain P6497)</name>
    <name type="common">Soybean stem and root rot agent</name>
    <name type="synonym">Phytophthora megasperma f. sp. glycines</name>
    <dbReference type="NCBI Taxonomy" id="1094619"/>
    <lineage>
        <taxon>Eukaryota</taxon>
        <taxon>Sar</taxon>
        <taxon>Stramenopiles</taxon>
        <taxon>Oomycota</taxon>
        <taxon>Peronosporomycetes</taxon>
        <taxon>Peronosporales</taxon>
        <taxon>Peronosporaceae</taxon>
        <taxon>Phytophthora</taxon>
    </lineage>
</organism>
<keyword evidence="2" id="KW-1185">Reference proteome</keyword>
<protein>
    <submittedName>
        <fullName evidence="1">Uncharacterized protein</fullName>
    </submittedName>
</protein>
<name>G4ZLM9_PHYSP</name>
<dbReference type="Proteomes" id="UP000002640">
    <property type="component" value="Unassembled WGS sequence"/>
</dbReference>
<dbReference type="GeneID" id="20642029"/>
<dbReference type="AlphaFoldDB" id="G4ZLM9"/>
<reference evidence="1 2" key="1">
    <citation type="journal article" date="2006" name="Science">
        <title>Phytophthora genome sequences uncover evolutionary origins and mechanisms of pathogenesis.</title>
        <authorList>
            <person name="Tyler B.M."/>
            <person name="Tripathy S."/>
            <person name="Zhang X."/>
            <person name="Dehal P."/>
            <person name="Jiang R.H."/>
            <person name="Aerts A."/>
            <person name="Arredondo F.D."/>
            <person name="Baxter L."/>
            <person name="Bensasson D."/>
            <person name="Beynon J.L."/>
            <person name="Chapman J."/>
            <person name="Damasceno C.M."/>
            <person name="Dorrance A.E."/>
            <person name="Dou D."/>
            <person name="Dickerman A.W."/>
            <person name="Dubchak I.L."/>
            <person name="Garbelotto M."/>
            <person name="Gijzen M."/>
            <person name="Gordon S.G."/>
            <person name="Govers F."/>
            <person name="Grunwald N.J."/>
            <person name="Huang W."/>
            <person name="Ivors K.L."/>
            <person name="Jones R.W."/>
            <person name="Kamoun S."/>
            <person name="Krampis K."/>
            <person name="Lamour K.H."/>
            <person name="Lee M.K."/>
            <person name="McDonald W.H."/>
            <person name="Medina M."/>
            <person name="Meijer H.J."/>
            <person name="Nordberg E.K."/>
            <person name="Maclean D.J."/>
            <person name="Ospina-Giraldo M.D."/>
            <person name="Morris P.F."/>
            <person name="Phuntumart V."/>
            <person name="Putnam N.H."/>
            <person name="Rash S."/>
            <person name="Rose J.K."/>
            <person name="Sakihama Y."/>
            <person name="Salamov A.A."/>
            <person name="Savidor A."/>
            <person name="Scheuring C.F."/>
            <person name="Smith B.M."/>
            <person name="Sobral B.W."/>
            <person name="Terry A."/>
            <person name="Torto-Alalibo T.A."/>
            <person name="Win J."/>
            <person name="Xu Z."/>
            <person name="Zhang H."/>
            <person name="Grigoriev I.V."/>
            <person name="Rokhsar D.S."/>
            <person name="Boore J.L."/>
        </authorList>
    </citation>
    <scope>NUCLEOTIDE SEQUENCE [LARGE SCALE GENOMIC DNA]</scope>
    <source>
        <strain evidence="1 2">P6497</strain>
    </source>
</reference>
<gene>
    <name evidence="1" type="ORF">PHYSODRAFT_301558</name>
</gene>
<dbReference type="KEGG" id="psoj:PHYSODRAFT_301558"/>
<evidence type="ECO:0000313" key="1">
    <source>
        <dbReference type="EMBL" id="EGZ14604.1"/>
    </source>
</evidence>